<dbReference type="Proteomes" id="UP000494201">
    <property type="component" value="Unassembled WGS sequence"/>
</dbReference>
<dbReference type="Proteomes" id="UP000755577">
    <property type="component" value="Unassembled WGS sequence"/>
</dbReference>
<dbReference type="EMBL" id="CABVLY010000018">
    <property type="protein sequence ID" value="VVU51753.1"/>
    <property type="molecule type" value="Genomic_DNA"/>
</dbReference>
<dbReference type="RefSeq" id="WP_174927423.1">
    <property type="nucleotide sequence ID" value="NZ_CABVLY010000018.1"/>
</dbReference>
<reference evidence="1 4" key="2">
    <citation type="submission" date="2021-02" db="EMBL/GenBank/DDBJ databases">
        <title>Draft genome of the type strains Burkholderia anthina DSM16086.</title>
        <authorList>
            <person name="Hertel R."/>
            <person name="Meissner J."/>
            <person name="Poehlein A."/>
            <person name="Daniel R."/>
            <person name="Commichau F.M."/>
        </authorList>
    </citation>
    <scope>NUCLEOTIDE SEQUENCE [LARGE SCALE GENOMIC DNA]</scope>
    <source>
        <strain evidence="1 4">DSM 16086</strain>
    </source>
</reference>
<protein>
    <recommendedName>
        <fullName evidence="5">ApeA N-terminal domain-containing protein</fullName>
    </recommendedName>
</protein>
<reference evidence="2 3" key="1">
    <citation type="submission" date="2019-09" db="EMBL/GenBank/DDBJ databases">
        <authorList>
            <person name="Depoorter E."/>
        </authorList>
    </citation>
    <scope>NUCLEOTIDE SEQUENCE [LARGE SCALE GENOMIC DNA]</scope>
    <source>
        <strain evidence="2">LMG 20980</strain>
    </source>
</reference>
<evidence type="ECO:0000313" key="4">
    <source>
        <dbReference type="Proteomes" id="UP000755577"/>
    </source>
</evidence>
<dbReference type="AlphaFoldDB" id="A0A6P2GDE5"/>
<proteinExistence type="predicted"/>
<dbReference type="GeneID" id="56502536"/>
<accession>A0A6P2GDE5</accession>
<gene>
    <name evidence="2" type="ORF">BAN20980_04475</name>
    <name evidence="1" type="ORF">JQK92_22500</name>
</gene>
<keyword evidence="4" id="KW-1185">Reference proteome</keyword>
<name>A0A6P2GDE5_9BURK</name>
<evidence type="ECO:0000313" key="2">
    <source>
        <dbReference type="EMBL" id="VVU51753.1"/>
    </source>
</evidence>
<sequence>MTRTLNSFKWLLKKGEHTIHCPHVSLTEWTDGKPPLFEGSGRFILKDSGDDIRFELDVKWTSTTKWMSALRRCQEEPYDPQTALRLCGTDYRGTEWNAGWIRPRAGSIWNDNLQLFGQCAGLSTQVRQKEPQGGVELAYSPAPDVPFSEVMTTTTHLGDSRVGTKQSGGRQRLELLGSVVEVVTEPWTGELSIYASASEHLRHPYLENWLSEPLRALHGQLVFPRLVVRNFDDGRAMVSVRRVPNWKTSMGGCASQLKYRSASEFWAFYSAYLEYVALHRDKNGDPGFEANELTRLHDEVIQARMAGSTWVIALCVASAIEGIVKLDPDFVSTAAEVAEDQFLRARNLVWDMENGPVRNRLLNSLSGLNRASPRQYLKNLERGGKISKSQFDAWDKVRNVVAHGNLFEPWETPEERERLTALVELFYRLTGIRIGYFT</sequence>
<evidence type="ECO:0000313" key="3">
    <source>
        <dbReference type="Proteomes" id="UP000494201"/>
    </source>
</evidence>
<evidence type="ECO:0008006" key="5">
    <source>
        <dbReference type="Google" id="ProtNLM"/>
    </source>
</evidence>
<evidence type="ECO:0000313" key="1">
    <source>
        <dbReference type="EMBL" id="MBM2769190.1"/>
    </source>
</evidence>
<dbReference type="EMBL" id="JAFCIQ010000017">
    <property type="protein sequence ID" value="MBM2769190.1"/>
    <property type="molecule type" value="Genomic_DNA"/>
</dbReference>
<organism evidence="2 3">
    <name type="scientific">Burkholderia anthina</name>
    <dbReference type="NCBI Taxonomy" id="179879"/>
    <lineage>
        <taxon>Bacteria</taxon>
        <taxon>Pseudomonadati</taxon>
        <taxon>Pseudomonadota</taxon>
        <taxon>Betaproteobacteria</taxon>
        <taxon>Burkholderiales</taxon>
        <taxon>Burkholderiaceae</taxon>
        <taxon>Burkholderia</taxon>
        <taxon>Burkholderia cepacia complex</taxon>
    </lineage>
</organism>